<evidence type="ECO:0000313" key="2">
    <source>
        <dbReference type="EMBL" id="ORY95953.1"/>
    </source>
</evidence>
<keyword evidence="3" id="KW-1185">Reference proteome</keyword>
<dbReference type="EMBL" id="MCGN01000006">
    <property type="protein sequence ID" value="ORY95953.1"/>
    <property type="molecule type" value="Genomic_DNA"/>
</dbReference>
<evidence type="ECO:0000259" key="1">
    <source>
        <dbReference type="Pfam" id="PF01926"/>
    </source>
</evidence>
<dbReference type="OrthoDB" id="1696305at2759"/>
<evidence type="ECO:0000313" key="3">
    <source>
        <dbReference type="Proteomes" id="UP000242180"/>
    </source>
</evidence>
<comment type="caution">
    <text evidence="2">The sequence shown here is derived from an EMBL/GenBank/DDBJ whole genome shotgun (WGS) entry which is preliminary data.</text>
</comment>
<dbReference type="SUPFAM" id="SSF52540">
    <property type="entry name" value="P-loop containing nucleoside triphosphate hydrolases"/>
    <property type="match status" value="1"/>
</dbReference>
<dbReference type="AlphaFoldDB" id="A0A1X2HBA8"/>
<accession>A0A1X2HBA8</accession>
<sequence>MTNVLFKRSLAIALRRSTRHVRIHSITRPIFVIPPSVRSCVSPHRSWFTSAAASDPGAPTLPPPESHCPGCGVAFQTTDPELPGYWCPPKPKKPLQRKQSAHTMSTQDFEAAVQALDPELQAHFAPPIEEEPAVEKEKIKERLEKKAICQRCYSLRYHSRSSITERLRDTQQYGSIHVLQTKRNPVVVVVADMTDLPFSLPARDTLPAQCRMILAVNKVDMLPSSARQHEQRLRDWIKQHAKQQGYTPHSICLISARKGWGIPALWKHVENARLPTDDVYLVGTTNVGKSALLQRLIRNPDKYPVTVSRQPGTTLGLIRIPVHDLAYSSPDHKHRYLIDTPGLVNRLQLDTPKCNSLSPVTYRVQQGKSLILGNNLARIDVVQASAPLNMTLFTPHTMRLTKISKLAAYTDWVPLPNHVVGRGHHPSHASFDLAFASIGWIAVSGRFDHAAFNIFTRDANPDYFAIRTSPMLPYEFKGNPRKFYGNQK</sequence>
<dbReference type="Pfam" id="PF01926">
    <property type="entry name" value="MMR_HSR1"/>
    <property type="match status" value="1"/>
</dbReference>
<dbReference type="PANTHER" id="PTHR46434">
    <property type="entry name" value="GENETIC INTERACTOR OF PROHIBITINS 3, MITOCHONDRIAL"/>
    <property type="match status" value="1"/>
</dbReference>
<dbReference type="InterPro" id="IPR027417">
    <property type="entry name" value="P-loop_NTPase"/>
</dbReference>
<dbReference type="Proteomes" id="UP000242180">
    <property type="component" value="Unassembled WGS sequence"/>
</dbReference>
<reference evidence="2 3" key="1">
    <citation type="submission" date="2016-07" db="EMBL/GenBank/DDBJ databases">
        <title>Pervasive Adenine N6-methylation of Active Genes in Fungi.</title>
        <authorList>
            <consortium name="DOE Joint Genome Institute"/>
            <person name="Mondo S.J."/>
            <person name="Dannebaum R.O."/>
            <person name="Kuo R.C."/>
            <person name="Labutti K."/>
            <person name="Haridas S."/>
            <person name="Kuo A."/>
            <person name="Salamov A."/>
            <person name="Ahrendt S.R."/>
            <person name="Lipzen A."/>
            <person name="Sullivan W."/>
            <person name="Andreopoulos W.B."/>
            <person name="Clum A."/>
            <person name="Lindquist E."/>
            <person name="Daum C."/>
            <person name="Ramamoorthy G.K."/>
            <person name="Gryganskyi A."/>
            <person name="Culley D."/>
            <person name="Magnuson J.K."/>
            <person name="James T.Y."/>
            <person name="O'Malley M.A."/>
            <person name="Stajich J.E."/>
            <person name="Spatafora J.W."/>
            <person name="Visel A."/>
            <person name="Grigoriev I.V."/>
        </authorList>
    </citation>
    <scope>NUCLEOTIDE SEQUENCE [LARGE SCALE GENOMIC DNA]</scope>
    <source>
        <strain evidence="2 3">NRRL 2496</strain>
    </source>
</reference>
<dbReference type="InParanoid" id="A0A1X2HBA8"/>
<protein>
    <recommendedName>
        <fullName evidence="1">G domain-containing protein</fullName>
    </recommendedName>
</protein>
<organism evidence="2 3">
    <name type="scientific">Syncephalastrum racemosum</name>
    <name type="common">Filamentous fungus</name>
    <dbReference type="NCBI Taxonomy" id="13706"/>
    <lineage>
        <taxon>Eukaryota</taxon>
        <taxon>Fungi</taxon>
        <taxon>Fungi incertae sedis</taxon>
        <taxon>Mucoromycota</taxon>
        <taxon>Mucoromycotina</taxon>
        <taxon>Mucoromycetes</taxon>
        <taxon>Mucorales</taxon>
        <taxon>Syncephalastraceae</taxon>
        <taxon>Syncephalastrum</taxon>
    </lineage>
</organism>
<dbReference type="Gene3D" id="3.40.50.300">
    <property type="entry name" value="P-loop containing nucleotide triphosphate hydrolases"/>
    <property type="match status" value="1"/>
</dbReference>
<name>A0A1X2HBA8_SYNRA</name>
<dbReference type="STRING" id="13706.A0A1X2HBA8"/>
<dbReference type="GO" id="GO:0005739">
    <property type="term" value="C:mitochondrion"/>
    <property type="evidence" value="ECO:0007669"/>
    <property type="project" value="TreeGrafter"/>
</dbReference>
<feature type="domain" description="G" evidence="1">
    <location>
        <begin position="279"/>
        <end position="345"/>
    </location>
</feature>
<dbReference type="GO" id="GO:0005525">
    <property type="term" value="F:GTP binding"/>
    <property type="evidence" value="ECO:0007669"/>
    <property type="project" value="InterPro"/>
</dbReference>
<proteinExistence type="predicted"/>
<dbReference type="CDD" id="cd01855">
    <property type="entry name" value="YqeH"/>
    <property type="match status" value="1"/>
</dbReference>
<dbReference type="InterPro" id="IPR006073">
    <property type="entry name" value="GTP-bd"/>
</dbReference>
<dbReference type="OMA" id="HYNEVQD"/>
<gene>
    <name evidence="2" type="ORF">BCR43DRAFT_493859</name>
</gene>
<dbReference type="PANTHER" id="PTHR46434:SF1">
    <property type="entry name" value="GENETIC INTERACTOR OF PROHIBITINS 3, MITOCHONDRIAL"/>
    <property type="match status" value="1"/>
</dbReference>
<dbReference type="InterPro" id="IPR050896">
    <property type="entry name" value="Mito_lipid_metab_GTPase"/>
</dbReference>